<organism evidence="2">
    <name type="scientific">hydrothermal vent metagenome</name>
    <dbReference type="NCBI Taxonomy" id="652676"/>
    <lineage>
        <taxon>unclassified sequences</taxon>
        <taxon>metagenomes</taxon>
        <taxon>ecological metagenomes</taxon>
    </lineage>
</organism>
<name>A0A3B0W6Q9_9ZZZZ</name>
<protein>
    <submittedName>
        <fullName evidence="2">Uncharacterized protein</fullName>
    </submittedName>
</protein>
<gene>
    <name evidence="2" type="ORF">MNBD_GAMMA02-1699</name>
</gene>
<sequence>MNTPKRRNWTAQAAIMRKGGAHDKSNKAKRQKDKQSFKQKLRAELFGSFYLPQ</sequence>
<dbReference type="EMBL" id="UOFA01000387">
    <property type="protein sequence ID" value="VAW48110.1"/>
    <property type="molecule type" value="Genomic_DNA"/>
</dbReference>
<feature type="compositionally biased region" description="Basic residues" evidence="1">
    <location>
        <begin position="27"/>
        <end position="37"/>
    </location>
</feature>
<evidence type="ECO:0000256" key="1">
    <source>
        <dbReference type="SAM" id="MobiDB-lite"/>
    </source>
</evidence>
<feature type="region of interest" description="Disordered" evidence="1">
    <location>
        <begin position="15"/>
        <end position="37"/>
    </location>
</feature>
<proteinExistence type="predicted"/>
<reference evidence="2" key="1">
    <citation type="submission" date="2018-06" db="EMBL/GenBank/DDBJ databases">
        <authorList>
            <person name="Zhirakovskaya E."/>
        </authorList>
    </citation>
    <scope>NUCLEOTIDE SEQUENCE</scope>
</reference>
<accession>A0A3B0W6Q9</accession>
<evidence type="ECO:0000313" key="2">
    <source>
        <dbReference type="EMBL" id="VAW48110.1"/>
    </source>
</evidence>
<dbReference type="AlphaFoldDB" id="A0A3B0W6Q9"/>